<dbReference type="VEuPathDB" id="VectorBase:RSAN_054231"/>
<accession>A0A9D4SPJ5</accession>
<evidence type="ECO:0000256" key="1">
    <source>
        <dbReference type="SAM" id="MobiDB-lite"/>
    </source>
</evidence>
<protein>
    <submittedName>
        <fullName evidence="2">Uncharacterized protein</fullName>
    </submittedName>
</protein>
<dbReference type="Proteomes" id="UP000821837">
    <property type="component" value="Chromosome 8"/>
</dbReference>
<evidence type="ECO:0000313" key="3">
    <source>
        <dbReference type="Proteomes" id="UP000821837"/>
    </source>
</evidence>
<sequence>MGFNPYSDTPFRDPALCAEDGSSDPPPPDSPDFHYDDNDHRLDGCITTHEEFRSVCLSSAVQGALYWELEENGVRVEGEVHRCSTEQETPKPHALRWKRSFPEVTAAGVHIDGKVLREKADETALALRTDGFQTSADYFCTADDNLATCGARTVEDIVEEATCEVADFSDDGDDIGEGEGPPLAAEMPHALDVLRHPMAADEISDDTCPRFQI</sequence>
<reference evidence="2" key="1">
    <citation type="journal article" date="2020" name="Cell">
        <title>Large-Scale Comparative Analyses of Tick Genomes Elucidate Their Genetic Diversity and Vector Capacities.</title>
        <authorList>
            <consortium name="Tick Genome and Microbiome Consortium (TIGMIC)"/>
            <person name="Jia N."/>
            <person name="Wang J."/>
            <person name="Shi W."/>
            <person name="Du L."/>
            <person name="Sun Y."/>
            <person name="Zhan W."/>
            <person name="Jiang J.F."/>
            <person name="Wang Q."/>
            <person name="Zhang B."/>
            <person name="Ji P."/>
            <person name="Bell-Sakyi L."/>
            <person name="Cui X.M."/>
            <person name="Yuan T.T."/>
            <person name="Jiang B.G."/>
            <person name="Yang W.F."/>
            <person name="Lam T.T."/>
            <person name="Chang Q.C."/>
            <person name="Ding S.J."/>
            <person name="Wang X.J."/>
            <person name="Zhu J.G."/>
            <person name="Ruan X.D."/>
            <person name="Zhao L."/>
            <person name="Wei J.T."/>
            <person name="Ye R.Z."/>
            <person name="Que T.C."/>
            <person name="Du C.H."/>
            <person name="Zhou Y.H."/>
            <person name="Cheng J.X."/>
            <person name="Dai P.F."/>
            <person name="Guo W.B."/>
            <person name="Han X.H."/>
            <person name="Huang E.J."/>
            <person name="Li L.F."/>
            <person name="Wei W."/>
            <person name="Gao Y.C."/>
            <person name="Liu J.Z."/>
            <person name="Shao H.Z."/>
            <person name="Wang X."/>
            <person name="Wang C.C."/>
            <person name="Yang T.C."/>
            <person name="Huo Q.B."/>
            <person name="Li W."/>
            <person name="Chen H.Y."/>
            <person name="Chen S.E."/>
            <person name="Zhou L.G."/>
            <person name="Ni X.B."/>
            <person name="Tian J.H."/>
            <person name="Sheng Y."/>
            <person name="Liu T."/>
            <person name="Pan Y.S."/>
            <person name="Xia L.Y."/>
            <person name="Li J."/>
            <person name="Zhao F."/>
            <person name="Cao W.C."/>
        </authorList>
    </citation>
    <scope>NUCLEOTIDE SEQUENCE</scope>
    <source>
        <strain evidence="2">Rsan-2018</strain>
    </source>
</reference>
<keyword evidence="3" id="KW-1185">Reference proteome</keyword>
<organism evidence="2 3">
    <name type="scientific">Rhipicephalus sanguineus</name>
    <name type="common">Brown dog tick</name>
    <name type="synonym">Ixodes sanguineus</name>
    <dbReference type="NCBI Taxonomy" id="34632"/>
    <lineage>
        <taxon>Eukaryota</taxon>
        <taxon>Metazoa</taxon>
        <taxon>Ecdysozoa</taxon>
        <taxon>Arthropoda</taxon>
        <taxon>Chelicerata</taxon>
        <taxon>Arachnida</taxon>
        <taxon>Acari</taxon>
        <taxon>Parasitiformes</taxon>
        <taxon>Ixodida</taxon>
        <taxon>Ixodoidea</taxon>
        <taxon>Ixodidae</taxon>
        <taxon>Rhipicephalinae</taxon>
        <taxon>Rhipicephalus</taxon>
        <taxon>Rhipicephalus</taxon>
    </lineage>
</organism>
<dbReference type="EMBL" id="JABSTV010001254">
    <property type="protein sequence ID" value="KAH7938902.1"/>
    <property type="molecule type" value="Genomic_DNA"/>
</dbReference>
<reference evidence="2" key="2">
    <citation type="submission" date="2021-09" db="EMBL/GenBank/DDBJ databases">
        <authorList>
            <person name="Jia N."/>
            <person name="Wang J."/>
            <person name="Shi W."/>
            <person name="Du L."/>
            <person name="Sun Y."/>
            <person name="Zhan W."/>
            <person name="Jiang J."/>
            <person name="Wang Q."/>
            <person name="Zhang B."/>
            <person name="Ji P."/>
            <person name="Sakyi L.B."/>
            <person name="Cui X."/>
            <person name="Yuan T."/>
            <person name="Jiang B."/>
            <person name="Yang W."/>
            <person name="Lam T.T.-Y."/>
            <person name="Chang Q."/>
            <person name="Ding S."/>
            <person name="Wang X."/>
            <person name="Zhu J."/>
            <person name="Ruan X."/>
            <person name="Zhao L."/>
            <person name="Wei J."/>
            <person name="Que T."/>
            <person name="Du C."/>
            <person name="Cheng J."/>
            <person name="Dai P."/>
            <person name="Han X."/>
            <person name="Huang E."/>
            <person name="Gao Y."/>
            <person name="Liu J."/>
            <person name="Shao H."/>
            <person name="Ye R."/>
            <person name="Li L."/>
            <person name="Wei W."/>
            <person name="Wang X."/>
            <person name="Wang C."/>
            <person name="Huo Q."/>
            <person name="Li W."/>
            <person name="Guo W."/>
            <person name="Chen H."/>
            <person name="Chen S."/>
            <person name="Zhou L."/>
            <person name="Zhou L."/>
            <person name="Ni X."/>
            <person name="Tian J."/>
            <person name="Zhou Y."/>
            <person name="Sheng Y."/>
            <person name="Liu T."/>
            <person name="Pan Y."/>
            <person name="Xia L."/>
            <person name="Li J."/>
            <person name="Zhao F."/>
            <person name="Cao W."/>
        </authorList>
    </citation>
    <scope>NUCLEOTIDE SEQUENCE</scope>
    <source>
        <strain evidence="2">Rsan-2018</strain>
        <tissue evidence="2">Larvae</tissue>
    </source>
</reference>
<evidence type="ECO:0000313" key="2">
    <source>
        <dbReference type="EMBL" id="KAH7938902.1"/>
    </source>
</evidence>
<comment type="caution">
    <text evidence="2">The sequence shown here is derived from an EMBL/GenBank/DDBJ whole genome shotgun (WGS) entry which is preliminary data.</text>
</comment>
<dbReference type="AlphaFoldDB" id="A0A9D4SPJ5"/>
<name>A0A9D4SPJ5_RHISA</name>
<proteinExistence type="predicted"/>
<gene>
    <name evidence="2" type="ORF">HPB52_002190</name>
</gene>
<feature type="region of interest" description="Disordered" evidence="1">
    <location>
        <begin position="1"/>
        <end position="37"/>
    </location>
</feature>